<sequence>MLKQNVNVGLVGSQDFDKVTGELNKARVKKGNHLQKFIMR</sequence>
<protein>
    <submittedName>
        <fullName evidence="1">Glycosyltransferase</fullName>
    </submittedName>
</protein>
<evidence type="ECO:0000313" key="1">
    <source>
        <dbReference type="EMBL" id="EIQ21355.1"/>
    </source>
</evidence>
<evidence type="ECO:0000313" key="2">
    <source>
        <dbReference type="Proteomes" id="UP000005407"/>
    </source>
</evidence>
<dbReference type="GO" id="GO:0016740">
    <property type="term" value="F:transferase activity"/>
    <property type="evidence" value="ECO:0007669"/>
    <property type="project" value="UniProtKB-KW"/>
</dbReference>
<dbReference type="Proteomes" id="UP000005407">
    <property type="component" value="Unassembled WGS sequence"/>
</dbReference>
<reference evidence="1 2" key="1">
    <citation type="submission" date="2012-03" db="EMBL/GenBank/DDBJ databases">
        <authorList>
            <person name="Rasko D."/>
            <person name="Redman J."/>
            <person name="Daugherty S.C."/>
            <person name="Tallon L."/>
            <person name="Sadzewicz L."/>
            <person name="Jones K."/>
            <person name="Santana-Cruz I."/>
            <person name="Liu X."/>
        </authorList>
    </citation>
    <scope>NUCLEOTIDE SEQUENCE [LARGE SCALE GENOMIC DNA]</scope>
    <source>
        <strain evidence="1 2">K-315</strain>
    </source>
</reference>
<organism evidence="1 2">
    <name type="scientific">Shigella flexneri K-315</name>
    <dbReference type="NCBI Taxonomy" id="766150"/>
    <lineage>
        <taxon>Bacteria</taxon>
        <taxon>Pseudomonadati</taxon>
        <taxon>Pseudomonadota</taxon>
        <taxon>Gammaproteobacteria</taxon>
        <taxon>Enterobacterales</taxon>
        <taxon>Enterobacteriaceae</taxon>
        <taxon>Shigella</taxon>
    </lineage>
</organism>
<gene>
    <name evidence="1" type="primary">wfbY</name>
    <name evidence="1" type="ORF">SFK315_2336</name>
</gene>
<accession>I6CPB3</accession>
<comment type="caution">
    <text evidence="1">The sequence shown here is derived from an EMBL/GenBank/DDBJ whole genome shotgun (WGS) entry which is preliminary data.</text>
</comment>
<dbReference type="PATRIC" id="fig|766150.3.peg.2268"/>
<dbReference type="AlphaFoldDB" id="I6CPB3"/>
<keyword evidence="1" id="KW-0808">Transferase</keyword>
<proteinExistence type="predicted"/>
<dbReference type="EMBL" id="AKMY01000048">
    <property type="protein sequence ID" value="EIQ21355.1"/>
    <property type="molecule type" value="Genomic_DNA"/>
</dbReference>
<name>I6CPB3_SHIFL</name>